<evidence type="ECO:0000256" key="1">
    <source>
        <dbReference type="ARBA" id="ARBA00010923"/>
    </source>
</evidence>
<organism evidence="5 6">
    <name type="scientific">Pseudogemmobacter faecipullorum</name>
    <dbReference type="NCBI Taxonomy" id="2755041"/>
    <lineage>
        <taxon>Bacteria</taxon>
        <taxon>Pseudomonadati</taxon>
        <taxon>Pseudomonadota</taxon>
        <taxon>Alphaproteobacteria</taxon>
        <taxon>Rhodobacterales</taxon>
        <taxon>Paracoccaceae</taxon>
        <taxon>Pseudogemmobacter</taxon>
    </lineage>
</organism>
<sequence length="395" mass="44140">MSWSMVKLNEIADLVRGVTFSKDDTTDDANDTIPILRAGNIQDTLILSSDLVYLPPEFVSAKQLLLSGDIVMCMSSGSANILGKSGLLQMPWHGSFGAFLAVIRAVPEKADASYLSHFFRHPLFRSWASNSNGIGIKNIRLSDLADIEIPLPPLEEQKRIAGILDQADALRRLRARALEKLNTLGQAVFQEMFGDLRLNTKDWETHSIADICSEMVDCVNRTAPVVEEKTPFRMIRTTNVRHGKVNLDVTRYVNEETFERWNRRLVPLPGDVILTREAPVGEVGILQESGVFLGQRLFLYRPDTSRITSAFLCFQMQTDYLKNQFNQSGSGSTVKHISLPACQAFEIRVPPLNLQKEFEQRVRTASSLEQDAAYSLTKSEALFASLQSAAFQGKL</sequence>
<dbReference type="PANTHER" id="PTHR30408:SF12">
    <property type="entry name" value="TYPE I RESTRICTION ENZYME MJAVIII SPECIFICITY SUBUNIT"/>
    <property type="match status" value="1"/>
</dbReference>
<evidence type="ECO:0000313" key="6">
    <source>
        <dbReference type="Proteomes" id="UP001198571"/>
    </source>
</evidence>
<feature type="domain" description="Type I restriction modification DNA specificity" evidence="4">
    <location>
        <begin position="201"/>
        <end position="357"/>
    </location>
</feature>
<dbReference type="CDD" id="cd17252">
    <property type="entry name" value="RMtype1_S_EcoKI-TRD1-CR1_like"/>
    <property type="match status" value="1"/>
</dbReference>
<evidence type="ECO:0000259" key="4">
    <source>
        <dbReference type="Pfam" id="PF01420"/>
    </source>
</evidence>
<keyword evidence="3" id="KW-0238">DNA-binding</keyword>
<dbReference type="Proteomes" id="UP001198571">
    <property type="component" value="Unassembled WGS sequence"/>
</dbReference>
<evidence type="ECO:0000256" key="3">
    <source>
        <dbReference type="ARBA" id="ARBA00023125"/>
    </source>
</evidence>
<keyword evidence="5" id="KW-0378">Hydrolase</keyword>
<dbReference type="Pfam" id="PF01420">
    <property type="entry name" value="Methylase_S"/>
    <property type="match status" value="2"/>
</dbReference>
<dbReference type="Gene3D" id="3.90.220.20">
    <property type="entry name" value="DNA methylase specificity domains"/>
    <property type="match status" value="2"/>
</dbReference>
<dbReference type="InterPro" id="IPR044946">
    <property type="entry name" value="Restrct_endonuc_typeI_TRD_sf"/>
</dbReference>
<dbReference type="PANTHER" id="PTHR30408">
    <property type="entry name" value="TYPE-1 RESTRICTION ENZYME ECOKI SPECIFICITY PROTEIN"/>
    <property type="match status" value="1"/>
</dbReference>
<keyword evidence="5" id="KW-0255">Endonuclease</keyword>
<keyword evidence="5" id="KW-0540">Nuclease</keyword>
<dbReference type="RefSeq" id="WP_226937689.1">
    <property type="nucleotide sequence ID" value="NZ_JACDXX010000036.1"/>
</dbReference>
<protein>
    <submittedName>
        <fullName evidence="5">Restriction endonuclease subunit S</fullName>
    </submittedName>
</protein>
<dbReference type="InterPro" id="IPR000055">
    <property type="entry name" value="Restrct_endonuc_typeI_TRD"/>
</dbReference>
<name>A0ABS8CTW4_9RHOB</name>
<gene>
    <name evidence="5" type="ORF">H0485_20035</name>
</gene>
<reference evidence="5 6" key="1">
    <citation type="submission" date="2020-07" db="EMBL/GenBank/DDBJ databases">
        <title>Pseudogemmobacter sp. nov., isolated from poultry manure in Taiwan.</title>
        <authorList>
            <person name="Lin S.-Y."/>
            <person name="Tang Y.-S."/>
            <person name="Young C.-C."/>
        </authorList>
    </citation>
    <scope>NUCLEOTIDE SEQUENCE [LARGE SCALE GENOMIC DNA]</scope>
    <source>
        <strain evidence="5 6">CC-YST710</strain>
    </source>
</reference>
<keyword evidence="6" id="KW-1185">Reference proteome</keyword>
<proteinExistence type="inferred from homology"/>
<accession>A0ABS8CTW4</accession>
<keyword evidence="2" id="KW-0680">Restriction system</keyword>
<dbReference type="EMBL" id="JACDXX010000036">
    <property type="protein sequence ID" value="MCB5412265.1"/>
    <property type="molecule type" value="Genomic_DNA"/>
</dbReference>
<comment type="caution">
    <text evidence="5">The sequence shown here is derived from an EMBL/GenBank/DDBJ whole genome shotgun (WGS) entry which is preliminary data.</text>
</comment>
<dbReference type="InterPro" id="IPR052021">
    <property type="entry name" value="Type-I_RS_S_subunit"/>
</dbReference>
<dbReference type="SUPFAM" id="SSF116734">
    <property type="entry name" value="DNA methylase specificity domain"/>
    <property type="match status" value="2"/>
</dbReference>
<evidence type="ECO:0000313" key="5">
    <source>
        <dbReference type="EMBL" id="MCB5412265.1"/>
    </source>
</evidence>
<dbReference type="GO" id="GO:0004519">
    <property type="term" value="F:endonuclease activity"/>
    <property type="evidence" value="ECO:0007669"/>
    <property type="project" value="UniProtKB-KW"/>
</dbReference>
<evidence type="ECO:0000256" key="2">
    <source>
        <dbReference type="ARBA" id="ARBA00022747"/>
    </source>
</evidence>
<comment type="similarity">
    <text evidence="1">Belongs to the type-I restriction system S methylase family.</text>
</comment>
<feature type="domain" description="Type I restriction modification DNA specificity" evidence="4">
    <location>
        <begin position="3"/>
        <end position="181"/>
    </location>
</feature>